<dbReference type="PIRSF" id="PIRSF000485">
    <property type="entry name" value="Amd_phspho_trans"/>
    <property type="match status" value="1"/>
</dbReference>
<evidence type="ECO:0000259" key="12">
    <source>
        <dbReference type="PROSITE" id="PS51278"/>
    </source>
</evidence>
<comment type="cofactor">
    <cofactor evidence="10">
        <name>Mg(2+)</name>
        <dbReference type="ChEBI" id="CHEBI:18420"/>
    </cofactor>
    <text evidence="10">Binds 1 Mg(2+) ion per subunit.</text>
</comment>
<dbReference type="EMBL" id="METE01000002">
    <property type="protein sequence ID" value="OGB85585.1"/>
    <property type="molecule type" value="Genomic_DNA"/>
</dbReference>
<dbReference type="GO" id="GO:0009113">
    <property type="term" value="P:purine nucleobase biosynthetic process"/>
    <property type="evidence" value="ECO:0007669"/>
    <property type="project" value="InterPro"/>
</dbReference>
<dbReference type="InterPro" id="IPR029055">
    <property type="entry name" value="Ntn_hydrolases_N"/>
</dbReference>
<comment type="similarity">
    <text evidence="2 8">In the C-terminal section; belongs to the purine/pyrimidine phosphoribosyltransferase family.</text>
</comment>
<evidence type="ECO:0000313" key="14">
    <source>
        <dbReference type="Proteomes" id="UP000179010"/>
    </source>
</evidence>
<keyword evidence="11" id="KW-0411">Iron-sulfur</keyword>
<evidence type="ECO:0000256" key="7">
    <source>
        <dbReference type="ARBA" id="ARBA00022962"/>
    </source>
</evidence>
<evidence type="ECO:0000256" key="2">
    <source>
        <dbReference type="ARBA" id="ARBA00010138"/>
    </source>
</evidence>
<dbReference type="PROSITE" id="PS51278">
    <property type="entry name" value="GATASE_TYPE_2"/>
    <property type="match status" value="1"/>
</dbReference>
<dbReference type="Gene3D" id="3.40.50.2020">
    <property type="match status" value="1"/>
</dbReference>
<protein>
    <recommendedName>
        <fullName evidence="3 8">Amidophosphoribosyltransferase</fullName>
        <shortName evidence="8">ATase</shortName>
        <ecNumber evidence="3 8">2.4.2.14</ecNumber>
    </recommendedName>
    <alternativeName>
        <fullName evidence="8">Glutamine phosphoribosylpyrophosphate amidotransferase</fullName>
    </alternativeName>
</protein>
<feature type="binding site" evidence="10">
    <location>
        <position position="370"/>
    </location>
    <ligand>
        <name>Mg(2+)</name>
        <dbReference type="ChEBI" id="CHEBI:18420"/>
    </ligand>
</feature>
<keyword evidence="4 8" id="KW-0328">Glycosyltransferase</keyword>
<dbReference type="Pfam" id="PF13537">
    <property type="entry name" value="GATase_7"/>
    <property type="match status" value="1"/>
</dbReference>
<feature type="active site" description="Nucleophile" evidence="9">
    <location>
        <position position="2"/>
    </location>
</feature>
<dbReference type="Gene3D" id="3.60.20.10">
    <property type="entry name" value="Glutamine Phosphoribosylpyrophosphate, subunit 1, domain 1"/>
    <property type="match status" value="1"/>
</dbReference>
<evidence type="ECO:0000256" key="4">
    <source>
        <dbReference type="ARBA" id="ARBA00022676"/>
    </source>
</evidence>
<comment type="pathway">
    <text evidence="1 8">Purine metabolism; IMP biosynthesis via de novo pathway; N(1)-(5-phospho-D-ribosyl)glycinamide from 5-phospho-alpha-D-ribose 1-diphosphate: step 1/2.</text>
</comment>
<feature type="domain" description="Glutamine amidotransferase type-2" evidence="12">
    <location>
        <begin position="2"/>
        <end position="235"/>
    </location>
</feature>
<evidence type="ECO:0000256" key="3">
    <source>
        <dbReference type="ARBA" id="ARBA00011941"/>
    </source>
</evidence>
<keyword evidence="7" id="KW-0315">Glutamine amidotransferase</keyword>
<feature type="binding site" evidence="10">
    <location>
        <position position="371"/>
    </location>
    <ligand>
        <name>Mg(2+)</name>
        <dbReference type="ChEBI" id="CHEBI:18420"/>
    </ligand>
</feature>
<evidence type="ECO:0000313" key="13">
    <source>
        <dbReference type="EMBL" id="OGB85585.1"/>
    </source>
</evidence>
<feature type="binding site" evidence="11">
    <location>
        <position position="251"/>
    </location>
    <ligand>
        <name>[4Fe-4S] cluster</name>
        <dbReference type="ChEBI" id="CHEBI:49883"/>
    </ligand>
</feature>
<dbReference type="InterPro" id="IPR005854">
    <property type="entry name" value="PurF"/>
</dbReference>
<accession>A0A1F4PPP0</accession>
<dbReference type="GO" id="GO:0046872">
    <property type="term" value="F:metal ion binding"/>
    <property type="evidence" value="ECO:0007669"/>
    <property type="project" value="UniProtKB-KW"/>
</dbReference>
<dbReference type="STRING" id="1798539.A2994_01010"/>
<keyword evidence="10" id="KW-0479">Metal-binding</keyword>
<evidence type="ECO:0000256" key="8">
    <source>
        <dbReference type="PIRNR" id="PIRNR000485"/>
    </source>
</evidence>
<evidence type="ECO:0000256" key="1">
    <source>
        <dbReference type="ARBA" id="ARBA00005209"/>
    </source>
</evidence>
<feature type="binding site" evidence="10">
    <location>
        <position position="303"/>
    </location>
    <ligand>
        <name>Mg(2+)</name>
        <dbReference type="ChEBI" id="CHEBI:18420"/>
    </ligand>
</feature>
<dbReference type="GO" id="GO:0004044">
    <property type="term" value="F:amidophosphoribosyltransferase activity"/>
    <property type="evidence" value="ECO:0007669"/>
    <property type="project" value="UniProtKB-EC"/>
</dbReference>
<organism evidence="13 14">
    <name type="scientific">candidate division Kazan bacterium RIFCSPLOWO2_01_FULL_48_13</name>
    <dbReference type="NCBI Taxonomy" id="1798539"/>
    <lineage>
        <taxon>Bacteria</taxon>
        <taxon>Bacteria division Kazan-3B-28</taxon>
    </lineage>
</organism>
<evidence type="ECO:0000256" key="6">
    <source>
        <dbReference type="ARBA" id="ARBA00022755"/>
    </source>
</evidence>
<gene>
    <name evidence="13" type="ORF">A2994_01010</name>
</gene>
<dbReference type="CDD" id="cd06223">
    <property type="entry name" value="PRTases_typeI"/>
    <property type="match status" value="1"/>
</dbReference>
<evidence type="ECO:0000256" key="10">
    <source>
        <dbReference type="PIRSR" id="PIRSR000485-2"/>
    </source>
</evidence>
<keyword evidence="6 8" id="KW-0658">Purine biosynthesis</keyword>
<dbReference type="AlphaFoldDB" id="A0A1F4PPP0"/>
<keyword evidence="10" id="KW-0460">Magnesium</keyword>
<sequence length="475" mass="52708">MCGVIGIVSFVGDDVLDTIINKLIHIQNRGRNSTGLAIINSRQPGSVAYHRKKPMAATKWLTDLHEIGHLKEGVGAGDVGIGHVQYSTAAKRIQRNAQPLYDDDGGHNLLLASNGDIPMLDEWREWLKRNRGCVFGSNCDAEVIVKYIGSAMRIDKLNEADAFAKMMRELPAAYSLVAITPSKRLFAARDKFGFRPLFWVKTDTHALVCSESALLAQYGKVQEVKPGSLLIISPDGSVQEIPVCAPDRHECLMERFYFSRPDSRHNTGQLVDTIRRQLGKQIAKRIIELGWPMPDLVSSVPFSGGPSAEGASIGFYEYAHRFVPMITVVLKDRFSERIFQGDSMSRLEMIERRFTVNPDEVLDKWVLVSDDSIVRGDQGREIVRQLWEAGAAGVIYAVTAPAHRHACYMGINTPDEDRLIAHNKTDDEVRAELGADYLLYLDLPAIFGVMGSTEFCTACFTGDYPLPVPAGRAEV</sequence>
<keyword evidence="5 8" id="KW-0808">Transferase</keyword>
<feature type="binding site" evidence="11">
    <location>
        <position position="407"/>
    </location>
    <ligand>
        <name>[4Fe-4S] cluster</name>
        <dbReference type="ChEBI" id="CHEBI:49883"/>
    </ligand>
</feature>
<dbReference type="GO" id="GO:0006189">
    <property type="term" value="P:'de novo' IMP biosynthetic process"/>
    <property type="evidence" value="ECO:0007669"/>
    <property type="project" value="UniProtKB-UniPathway"/>
</dbReference>
<proteinExistence type="inferred from homology"/>
<feature type="binding site" evidence="11">
    <location>
        <position position="456"/>
    </location>
    <ligand>
        <name>[4Fe-4S] cluster</name>
        <dbReference type="ChEBI" id="CHEBI:49883"/>
    </ligand>
</feature>
<comment type="caution">
    <text evidence="13">The sequence shown here is derived from an EMBL/GenBank/DDBJ whole genome shotgun (WGS) entry which is preliminary data.</text>
</comment>
<comment type="catalytic activity">
    <reaction evidence="8">
        <text>5-phospho-beta-D-ribosylamine + L-glutamate + diphosphate = 5-phospho-alpha-D-ribose 1-diphosphate + L-glutamine + H2O</text>
        <dbReference type="Rhea" id="RHEA:14905"/>
        <dbReference type="ChEBI" id="CHEBI:15377"/>
        <dbReference type="ChEBI" id="CHEBI:29985"/>
        <dbReference type="ChEBI" id="CHEBI:33019"/>
        <dbReference type="ChEBI" id="CHEBI:58017"/>
        <dbReference type="ChEBI" id="CHEBI:58359"/>
        <dbReference type="ChEBI" id="CHEBI:58681"/>
        <dbReference type="EC" id="2.4.2.14"/>
    </reaction>
</comment>
<dbReference type="InterPro" id="IPR017932">
    <property type="entry name" value="GATase_2_dom"/>
</dbReference>
<keyword evidence="11" id="KW-0408">Iron</keyword>
<name>A0A1F4PPP0_UNCK3</name>
<dbReference type="SUPFAM" id="SSF56235">
    <property type="entry name" value="N-terminal nucleophile aminohydrolases (Ntn hydrolases)"/>
    <property type="match status" value="1"/>
</dbReference>
<comment type="cofactor">
    <cofactor evidence="11">
        <name>[4Fe-4S] cluster</name>
        <dbReference type="ChEBI" id="CHEBI:49883"/>
    </cofactor>
    <text evidence="11">Binds 1 [4Fe-4S] cluster per subunit.</text>
</comment>
<dbReference type="EC" id="2.4.2.14" evidence="3 8"/>
<dbReference type="Proteomes" id="UP000179010">
    <property type="component" value="Unassembled WGS sequence"/>
</dbReference>
<dbReference type="UniPathway" id="UPA00074">
    <property type="reaction ID" value="UER00124"/>
</dbReference>
<reference evidence="13 14" key="1">
    <citation type="journal article" date="2016" name="Nat. Commun.">
        <title>Thousands of microbial genomes shed light on interconnected biogeochemical processes in an aquifer system.</title>
        <authorList>
            <person name="Anantharaman K."/>
            <person name="Brown C.T."/>
            <person name="Hug L.A."/>
            <person name="Sharon I."/>
            <person name="Castelle C.J."/>
            <person name="Probst A.J."/>
            <person name="Thomas B.C."/>
            <person name="Singh A."/>
            <person name="Wilkins M.J."/>
            <person name="Karaoz U."/>
            <person name="Brodie E.L."/>
            <person name="Williams K.H."/>
            <person name="Hubbard S.S."/>
            <person name="Banfield J.F."/>
        </authorList>
    </citation>
    <scope>NUCLEOTIDE SEQUENCE [LARGE SCALE GENOMIC DNA]</scope>
</reference>
<dbReference type="PANTHER" id="PTHR11907">
    <property type="entry name" value="AMIDOPHOSPHORIBOSYLTRANSFERASE"/>
    <property type="match status" value="1"/>
</dbReference>
<evidence type="ECO:0000256" key="11">
    <source>
        <dbReference type="PIRSR" id="PIRSR000485-3"/>
    </source>
</evidence>
<dbReference type="SUPFAM" id="SSF53271">
    <property type="entry name" value="PRTase-like"/>
    <property type="match status" value="1"/>
</dbReference>
<evidence type="ECO:0000256" key="5">
    <source>
        <dbReference type="ARBA" id="ARBA00022679"/>
    </source>
</evidence>
<dbReference type="GO" id="GO:0051536">
    <property type="term" value="F:iron-sulfur cluster binding"/>
    <property type="evidence" value="ECO:0007669"/>
    <property type="project" value="UniProtKB-KW"/>
</dbReference>
<feature type="binding site" evidence="11">
    <location>
        <position position="459"/>
    </location>
    <ligand>
        <name>[4Fe-4S] cluster</name>
        <dbReference type="ChEBI" id="CHEBI:49883"/>
    </ligand>
</feature>
<evidence type="ECO:0000256" key="9">
    <source>
        <dbReference type="PIRSR" id="PIRSR000485-1"/>
    </source>
</evidence>
<dbReference type="InterPro" id="IPR029057">
    <property type="entry name" value="PRTase-like"/>
</dbReference>
<dbReference type="InterPro" id="IPR000836">
    <property type="entry name" value="PRTase_dom"/>
</dbReference>